<organism evidence="2 3">
    <name type="scientific">Polyangium spumosum</name>
    <dbReference type="NCBI Taxonomy" id="889282"/>
    <lineage>
        <taxon>Bacteria</taxon>
        <taxon>Pseudomonadati</taxon>
        <taxon>Myxococcota</taxon>
        <taxon>Polyangia</taxon>
        <taxon>Polyangiales</taxon>
        <taxon>Polyangiaceae</taxon>
        <taxon>Polyangium</taxon>
    </lineage>
</organism>
<dbReference type="OrthoDB" id="6360084at2"/>
<keyword evidence="3" id="KW-1185">Reference proteome</keyword>
<gene>
    <name evidence="2" type="ORF">GF068_18450</name>
</gene>
<keyword evidence="1" id="KW-0472">Membrane</keyword>
<sequence length="204" mass="22710">MIARIEQKKQHRLCVLNRLYDETDGDTHAYVIGDQFFDGFTKEGISPSDAESAFRWLADEGLAKFHGSLLMIKHQGVVEIEQSREAPDEDTDHFPAAVIHQVNHFHGTVGGVQTGSHNTMSVAQQINAPAEIIGHFAALREAAQRLPEDKRSTAIEMVEGLEEEAKLDKPRKGRVESYGKTLVSLLVTMGPIIKMIVDWIATKH</sequence>
<comment type="caution">
    <text evidence="2">The sequence shown here is derived from an EMBL/GenBank/DDBJ whole genome shotgun (WGS) entry which is preliminary data.</text>
</comment>
<accession>A0A6N7PYT0</accession>
<reference evidence="2 3" key="1">
    <citation type="submission" date="2019-10" db="EMBL/GenBank/DDBJ databases">
        <title>A soil myxobacterium in the family Polyangiaceae.</title>
        <authorList>
            <person name="Li Y."/>
            <person name="Wang J."/>
        </authorList>
    </citation>
    <scope>NUCLEOTIDE SEQUENCE [LARGE SCALE GENOMIC DNA]</scope>
    <source>
        <strain evidence="2 3">DSM 14734</strain>
    </source>
</reference>
<keyword evidence="1" id="KW-0812">Transmembrane</keyword>
<dbReference type="Proteomes" id="UP000440224">
    <property type="component" value="Unassembled WGS sequence"/>
</dbReference>
<dbReference type="RefSeq" id="WP_153820727.1">
    <property type="nucleotide sequence ID" value="NZ_WJIE01000005.1"/>
</dbReference>
<evidence type="ECO:0000256" key="1">
    <source>
        <dbReference type="SAM" id="Phobius"/>
    </source>
</evidence>
<protein>
    <submittedName>
        <fullName evidence="2">Uncharacterized protein</fullName>
    </submittedName>
</protein>
<name>A0A6N7PYT0_9BACT</name>
<dbReference type="EMBL" id="WJIE01000005">
    <property type="protein sequence ID" value="MRG93881.1"/>
    <property type="molecule type" value="Genomic_DNA"/>
</dbReference>
<feature type="transmembrane region" description="Helical" evidence="1">
    <location>
        <begin position="181"/>
        <end position="201"/>
    </location>
</feature>
<dbReference type="AlphaFoldDB" id="A0A6N7PYT0"/>
<evidence type="ECO:0000313" key="3">
    <source>
        <dbReference type="Proteomes" id="UP000440224"/>
    </source>
</evidence>
<proteinExistence type="predicted"/>
<evidence type="ECO:0000313" key="2">
    <source>
        <dbReference type="EMBL" id="MRG93881.1"/>
    </source>
</evidence>
<keyword evidence="1" id="KW-1133">Transmembrane helix</keyword>